<organism evidence="8 9">
    <name type="scientific">Halorhabdus utahensis (strain DSM 12940 / JCM 11049 / AX-2)</name>
    <dbReference type="NCBI Taxonomy" id="519442"/>
    <lineage>
        <taxon>Archaea</taxon>
        <taxon>Methanobacteriati</taxon>
        <taxon>Methanobacteriota</taxon>
        <taxon>Stenosarchaea group</taxon>
        <taxon>Halobacteria</taxon>
        <taxon>Halobacteriales</taxon>
        <taxon>Haloarculaceae</taxon>
        <taxon>Halorhabdus</taxon>
    </lineage>
</organism>
<dbReference type="OrthoDB" id="202693at2157"/>
<accession>C7NPC3</accession>
<dbReference type="PANTHER" id="PTHR30213">
    <property type="entry name" value="INNER MEMBRANE PROTEIN YHJD"/>
    <property type="match status" value="1"/>
</dbReference>
<gene>
    <name evidence="8" type="ordered locus">Huta_1535</name>
</gene>
<sequence>MISTARTFLGTGRNIVGLTRRSRLSFLAAATAYYAFVSVFPLVLLVIAIGSLLGGDALAEAVLAAVSDVLSPSGRDVLRDALASGAGRGEATIVGVGVLFWSGLRVFRGLTLAFGTVYGTNEATTFLRQLRNAALALVSLGFGVVAVVVGSVALSRTGVVLPGVAQPIGIVLALTVVLLPLYVVVPDVPVGIREAIPGALTVAIGWTLLSVLFRLYAGNAGQFDVYGVVGGVLLFVTWLYFGATILLLGAVVNAVLARDRQLQLEGDPRERQPLTMTGTDGTAGDGPDDDGDDTERPDAPDAATGPDGRKTDSDDVRPDGRKANSDGVSSDSRKTDSDGVTGHQHGSAQPAETAAEIEALREEIDRLEDEIDDRTVHRESVESDLRRYVRRRVRRGKARGWGPYLVLLYGTVMTLGAFHFLGGGWAILAMLVIWLSTLGLYALMLLVGVTFKIVGAPGRLLDRVRDWRS</sequence>
<dbReference type="InterPro" id="IPR017039">
    <property type="entry name" value="Virul_fac_BrkB"/>
</dbReference>
<keyword evidence="9" id="KW-1185">Reference proteome</keyword>
<dbReference type="PANTHER" id="PTHR30213:SF0">
    <property type="entry name" value="UPF0761 MEMBRANE PROTEIN YIHY"/>
    <property type="match status" value="1"/>
</dbReference>
<keyword evidence="2" id="KW-1003">Cell membrane</keyword>
<reference evidence="8 9" key="1">
    <citation type="journal article" date="2009" name="Stand. Genomic Sci.">
        <title>Complete genome sequence of Halorhabdus utahensis type strain (AX-2).</title>
        <authorList>
            <person name="Anderson I."/>
            <person name="Tindall B.J."/>
            <person name="Pomrenke H."/>
            <person name="Goker M."/>
            <person name="Lapidus A."/>
            <person name="Nolan M."/>
            <person name="Copeland A."/>
            <person name="Glavina Del Rio T."/>
            <person name="Chen F."/>
            <person name="Tice H."/>
            <person name="Cheng J.F."/>
            <person name="Lucas S."/>
            <person name="Chertkov O."/>
            <person name="Bruce D."/>
            <person name="Brettin T."/>
            <person name="Detter J.C."/>
            <person name="Han C."/>
            <person name="Goodwin L."/>
            <person name="Land M."/>
            <person name="Hauser L."/>
            <person name="Chang Y.J."/>
            <person name="Jeffries C.D."/>
            <person name="Pitluck S."/>
            <person name="Pati A."/>
            <person name="Mavromatis K."/>
            <person name="Ivanova N."/>
            <person name="Ovchinnikova G."/>
            <person name="Chen A."/>
            <person name="Palaniappan K."/>
            <person name="Chain P."/>
            <person name="Rohde M."/>
            <person name="Bristow J."/>
            <person name="Eisen J.A."/>
            <person name="Markowitz V."/>
            <person name="Hugenholtz P."/>
            <person name="Kyrpides N.C."/>
            <person name="Klenk H.P."/>
        </authorList>
    </citation>
    <scope>NUCLEOTIDE SEQUENCE [LARGE SCALE GENOMIC DNA]</scope>
    <source>
        <strain evidence="9">DSM 12940 / JCM 11049 / AX-2</strain>
    </source>
</reference>
<evidence type="ECO:0000256" key="2">
    <source>
        <dbReference type="ARBA" id="ARBA00022475"/>
    </source>
</evidence>
<evidence type="ECO:0000256" key="5">
    <source>
        <dbReference type="ARBA" id="ARBA00023136"/>
    </source>
</evidence>
<keyword evidence="3 7" id="KW-0812">Transmembrane</keyword>
<keyword evidence="5 7" id="KW-0472">Membrane</keyword>
<dbReference type="GO" id="GO:0005886">
    <property type="term" value="C:plasma membrane"/>
    <property type="evidence" value="ECO:0007669"/>
    <property type="project" value="UniProtKB-SubCell"/>
</dbReference>
<dbReference type="EMBL" id="CP001687">
    <property type="protein sequence ID" value="ACV11710.1"/>
    <property type="molecule type" value="Genomic_DNA"/>
</dbReference>
<feature type="transmembrane region" description="Helical" evidence="7">
    <location>
        <begin position="427"/>
        <end position="451"/>
    </location>
</feature>
<evidence type="ECO:0000313" key="9">
    <source>
        <dbReference type="Proteomes" id="UP000002071"/>
    </source>
</evidence>
<name>C7NPC3_HALUD</name>
<dbReference type="STRING" id="519442.Huta_1535"/>
<dbReference type="KEGG" id="hut:Huta_1535"/>
<feature type="transmembrane region" description="Helical" evidence="7">
    <location>
        <begin position="26"/>
        <end position="53"/>
    </location>
</feature>
<evidence type="ECO:0000256" key="4">
    <source>
        <dbReference type="ARBA" id="ARBA00022989"/>
    </source>
</evidence>
<protein>
    <submittedName>
        <fullName evidence="8">Ribonuclease BN</fullName>
    </submittedName>
</protein>
<feature type="transmembrane region" description="Helical" evidence="7">
    <location>
        <begin position="195"/>
        <end position="216"/>
    </location>
</feature>
<evidence type="ECO:0000313" key="8">
    <source>
        <dbReference type="EMBL" id="ACV11710.1"/>
    </source>
</evidence>
<feature type="region of interest" description="Disordered" evidence="6">
    <location>
        <begin position="266"/>
        <end position="353"/>
    </location>
</feature>
<dbReference type="HOGENOM" id="CLU_045539_1_1_2"/>
<feature type="transmembrane region" description="Helical" evidence="7">
    <location>
        <begin position="160"/>
        <end position="183"/>
    </location>
</feature>
<dbReference type="RefSeq" id="WP_015789284.1">
    <property type="nucleotide sequence ID" value="NC_013158.1"/>
</dbReference>
<proteinExistence type="predicted"/>
<feature type="transmembrane region" description="Helical" evidence="7">
    <location>
        <begin position="133"/>
        <end position="154"/>
    </location>
</feature>
<dbReference type="Pfam" id="PF03631">
    <property type="entry name" value="Virul_fac_BrkB"/>
    <property type="match status" value="1"/>
</dbReference>
<dbReference type="AlphaFoldDB" id="C7NPC3"/>
<dbReference type="Proteomes" id="UP000002071">
    <property type="component" value="Chromosome"/>
</dbReference>
<feature type="transmembrane region" description="Helical" evidence="7">
    <location>
        <begin position="401"/>
        <end position="421"/>
    </location>
</feature>
<evidence type="ECO:0000256" key="7">
    <source>
        <dbReference type="SAM" id="Phobius"/>
    </source>
</evidence>
<evidence type="ECO:0000256" key="6">
    <source>
        <dbReference type="SAM" id="MobiDB-lite"/>
    </source>
</evidence>
<comment type="subcellular location">
    <subcellularLocation>
        <location evidence="1">Cell membrane</location>
        <topology evidence="1">Multi-pass membrane protein</topology>
    </subcellularLocation>
</comment>
<feature type="transmembrane region" description="Helical" evidence="7">
    <location>
        <begin position="228"/>
        <end position="256"/>
    </location>
</feature>
<keyword evidence="4 7" id="KW-1133">Transmembrane helix</keyword>
<feature type="compositionally biased region" description="Basic and acidic residues" evidence="6">
    <location>
        <begin position="307"/>
        <end position="324"/>
    </location>
</feature>
<dbReference type="GeneID" id="8383814"/>
<evidence type="ECO:0000256" key="3">
    <source>
        <dbReference type="ARBA" id="ARBA00022692"/>
    </source>
</evidence>
<evidence type="ECO:0000256" key="1">
    <source>
        <dbReference type="ARBA" id="ARBA00004651"/>
    </source>
</evidence>
<dbReference type="eggNOG" id="arCOG07870">
    <property type="taxonomic scope" value="Archaea"/>
</dbReference>
<feature type="transmembrane region" description="Helical" evidence="7">
    <location>
        <begin position="98"/>
        <end position="121"/>
    </location>
</feature>